<accession>A0A3P9Q881</accession>
<keyword evidence="6" id="KW-0965">Cell junction</keyword>
<dbReference type="GO" id="GO:0005922">
    <property type="term" value="C:connexin complex"/>
    <property type="evidence" value="ECO:0007669"/>
    <property type="project" value="InterPro"/>
</dbReference>
<dbReference type="InterPro" id="IPR019570">
    <property type="entry name" value="Connexin_CCC"/>
</dbReference>
<evidence type="ECO:0000256" key="5">
    <source>
        <dbReference type="ARBA" id="ARBA00022868"/>
    </source>
</evidence>
<evidence type="ECO:0000259" key="11">
    <source>
        <dbReference type="SMART" id="SM01089"/>
    </source>
</evidence>
<dbReference type="InterPro" id="IPR013092">
    <property type="entry name" value="Connexin_N"/>
</dbReference>
<dbReference type="STRING" id="8081.ENSPREP00000030295"/>
<dbReference type="Pfam" id="PF00029">
    <property type="entry name" value="Connexin"/>
    <property type="match status" value="1"/>
</dbReference>
<dbReference type="PROSITE" id="PS00407">
    <property type="entry name" value="CONNEXINS_1"/>
    <property type="match status" value="1"/>
</dbReference>
<dbReference type="SMART" id="SM01089">
    <property type="entry name" value="Connexin_CCC"/>
    <property type="match status" value="1"/>
</dbReference>
<reference evidence="13" key="1">
    <citation type="submission" date="2013-11" db="EMBL/GenBank/DDBJ databases">
        <title>The genomic landscape of the Guanapo guppy.</title>
        <authorList>
            <person name="Kuenstner A."/>
            <person name="Dreyer C."/>
        </authorList>
    </citation>
    <scope>NUCLEOTIDE SEQUENCE</scope>
    <source>
        <strain evidence="13">Guanapo</strain>
    </source>
</reference>
<name>A0A3P9Q881_POERE</name>
<evidence type="ECO:0000259" key="10">
    <source>
        <dbReference type="SMART" id="SM00037"/>
    </source>
</evidence>
<sequence>MGEWGFLGTVFEGLQDHAPMLGRFWLFLMLVFRIVILGTVASDLFEDEQLEFSCNTLQPGCKQVCYDKAFPISQYRFWVFHIVLIATPSLVFVMYATHHNSKKAKQPKSKRSILQNYIEDRRLRRLYIVNVIFRIAAEVGFLVGQCKLYSFEVPAQYPCNRFPCPYTVDCFTSRPMEKTIFLYFYFGVGVLSAFSSIVELFYSSVKWFCCNLENFDLDDSTCENLQNLRQDLSGKKTTSDSRGFLTVYVILS</sequence>
<feature type="transmembrane region" description="Helical" evidence="9">
    <location>
        <begin position="24"/>
        <end position="42"/>
    </location>
</feature>
<dbReference type="PANTHER" id="PTHR11984:SF5">
    <property type="entry name" value="GAP JUNCTION DELTA-3 PROTEIN"/>
    <property type="match status" value="1"/>
</dbReference>
<evidence type="ECO:0000313" key="12">
    <source>
        <dbReference type="Ensembl" id="ENSPREP00000030295.1"/>
    </source>
</evidence>
<dbReference type="Gene3D" id="1.20.1440.80">
    <property type="entry name" value="Gap junction channel protein cysteine-rich domain"/>
    <property type="match status" value="1"/>
</dbReference>
<evidence type="ECO:0000256" key="3">
    <source>
        <dbReference type="ARBA" id="ARBA00022475"/>
    </source>
</evidence>
<dbReference type="Ensembl" id="ENSPRET00000030639.1">
    <property type="protein sequence ID" value="ENSPREP00000030295.1"/>
    <property type="gene ID" value="ENSPREG00000020520.1"/>
</dbReference>
<dbReference type="OMA" id="YSMHQAS"/>
<protein>
    <recommendedName>
        <fullName evidence="14">Gap junction protein delta 3</fullName>
    </recommendedName>
</protein>
<evidence type="ECO:0000256" key="1">
    <source>
        <dbReference type="ARBA" id="ARBA00004610"/>
    </source>
</evidence>
<evidence type="ECO:0000256" key="6">
    <source>
        <dbReference type="ARBA" id="ARBA00022949"/>
    </source>
</evidence>
<dbReference type="InterPro" id="IPR038359">
    <property type="entry name" value="Connexin_N_sf"/>
</dbReference>
<dbReference type="Bgee" id="ENSPREG00000020520">
    <property type="expression patterns" value="Expressed in head and 1 other cell type or tissue"/>
</dbReference>
<evidence type="ECO:0000256" key="7">
    <source>
        <dbReference type="ARBA" id="ARBA00022989"/>
    </source>
</evidence>
<evidence type="ECO:0000313" key="13">
    <source>
        <dbReference type="Proteomes" id="UP000242638"/>
    </source>
</evidence>
<evidence type="ECO:0000256" key="2">
    <source>
        <dbReference type="ARBA" id="ARBA00004651"/>
    </source>
</evidence>
<organism evidence="12 13">
    <name type="scientific">Poecilia reticulata</name>
    <name type="common">Guppy</name>
    <name type="synonym">Acanthophacelus reticulatus</name>
    <dbReference type="NCBI Taxonomy" id="8081"/>
    <lineage>
        <taxon>Eukaryota</taxon>
        <taxon>Metazoa</taxon>
        <taxon>Chordata</taxon>
        <taxon>Craniata</taxon>
        <taxon>Vertebrata</taxon>
        <taxon>Euteleostomi</taxon>
        <taxon>Actinopterygii</taxon>
        <taxon>Neopterygii</taxon>
        <taxon>Teleostei</taxon>
        <taxon>Neoteleostei</taxon>
        <taxon>Acanthomorphata</taxon>
        <taxon>Ovalentaria</taxon>
        <taxon>Atherinomorphae</taxon>
        <taxon>Cyprinodontiformes</taxon>
        <taxon>Poeciliidae</taxon>
        <taxon>Poeciliinae</taxon>
        <taxon>Poecilia</taxon>
    </lineage>
</organism>
<feature type="transmembrane region" description="Helical" evidence="9">
    <location>
        <begin position="180"/>
        <end position="202"/>
    </location>
</feature>
<dbReference type="SMART" id="SM00037">
    <property type="entry name" value="CNX"/>
    <property type="match status" value="1"/>
</dbReference>
<reference evidence="12" key="3">
    <citation type="submission" date="2025-09" db="UniProtKB">
        <authorList>
            <consortium name="Ensembl"/>
        </authorList>
    </citation>
    <scope>IDENTIFICATION</scope>
    <source>
        <strain evidence="12">Guanapo</strain>
    </source>
</reference>
<feature type="domain" description="Connexin N-terminal" evidence="10">
    <location>
        <begin position="43"/>
        <end position="76"/>
    </location>
</feature>
<dbReference type="GO" id="GO:0007267">
    <property type="term" value="P:cell-cell signaling"/>
    <property type="evidence" value="ECO:0007669"/>
    <property type="project" value="TreeGrafter"/>
</dbReference>
<dbReference type="InterPro" id="IPR017990">
    <property type="entry name" value="Connexin_CS"/>
</dbReference>
<keyword evidence="5" id="KW-0303">Gap junction</keyword>
<dbReference type="PRINTS" id="PR00206">
    <property type="entry name" value="CONNEXIN"/>
</dbReference>
<feature type="transmembrane region" description="Helical" evidence="9">
    <location>
        <begin position="77"/>
        <end position="96"/>
    </location>
</feature>
<comment type="subcellular location">
    <subcellularLocation>
        <location evidence="1">Cell junction</location>
        <location evidence="1">Gap junction</location>
    </subcellularLocation>
    <subcellularLocation>
        <location evidence="2">Cell membrane</location>
        <topology evidence="2">Multi-pass membrane protein</topology>
    </subcellularLocation>
</comment>
<dbReference type="GeneTree" id="ENSGT01150000286980"/>
<evidence type="ECO:0000256" key="4">
    <source>
        <dbReference type="ARBA" id="ARBA00022692"/>
    </source>
</evidence>
<evidence type="ECO:0000256" key="9">
    <source>
        <dbReference type="SAM" id="Phobius"/>
    </source>
</evidence>
<dbReference type="InterPro" id="IPR000500">
    <property type="entry name" value="Connexin"/>
</dbReference>
<keyword evidence="4 9" id="KW-0812">Transmembrane</keyword>
<proteinExistence type="predicted"/>
<feature type="domain" description="Connexin cysteine-rich" evidence="11">
    <location>
        <begin position="137"/>
        <end position="203"/>
    </location>
</feature>
<dbReference type="AlphaFoldDB" id="A0A3P9Q881"/>
<keyword evidence="3" id="KW-1003">Cell membrane</keyword>
<dbReference type="GO" id="GO:0086077">
    <property type="term" value="F:gap junction channel activity involved in AV node cell-bundle of His cell electrical coupling"/>
    <property type="evidence" value="ECO:0007669"/>
    <property type="project" value="TreeGrafter"/>
</dbReference>
<keyword evidence="8 9" id="KW-0472">Membrane</keyword>
<dbReference type="PANTHER" id="PTHR11984">
    <property type="entry name" value="CONNEXIN"/>
    <property type="match status" value="1"/>
</dbReference>
<dbReference type="Proteomes" id="UP000242638">
    <property type="component" value="Unassembled WGS sequence"/>
</dbReference>
<reference evidence="12" key="2">
    <citation type="submission" date="2025-08" db="UniProtKB">
        <authorList>
            <consortium name="Ensembl"/>
        </authorList>
    </citation>
    <scope>IDENTIFICATION</scope>
    <source>
        <strain evidence="12">Guanapo</strain>
    </source>
</reference>
<keyword evidence="13" id="KW-1185">Reference proteome</keyword>
<evidence type="ECO:0008006" key="14">
    <source>
        <dbReference type="Google" id="ProtNLM"/>
    </source>
</evidence>
<evidence type="ECO:0000256" key="8">
    <source>
        <dbReference type="ARBA" id="ARBA00023136"/>
    </source>
</evidence>
<keyword evidence="7 9" id="KW-1133">Transmembrane helix</keyword>